<feature type="domain" description="Leucine-binding protein" evidence="4">
    <location>
        <begin position="74"/>
        <end position="403"/>
    </location>
</feature>
<dbReference type="EMBL" id="FAOZ01000008">
    <property type="protein sequence ID" value="CUU56632.1"/>
    <property type="molecule type" value="Genomic_DNA"/>
</dbReference>
<evidence type="ECO:0000259" key="4">
    <source>
        <dbReference type="Pfam" id="PF13458"/>
    </source>
</evidence>
<organism evidence="5 6">
    <name type="scientific">Parafrankia irregularis</name>
    <dbReference type="NCBI Taxonomy" id="795642"/>
    <lineage>
        <taxon>Bacteria</taxon>
        <taxon>Bacillati</taxon>
        <taxon>Actinomycetota</taxon>
        <taxon>Actinomycetes</taxon>
        <taxon>Frankiales</taxon>
        <taxon>Frankiaceae</taxon>
        <taxon>Parafrankia</taxon>
    </lineage>
</organism>
<accession>A0A0S4QNZ8</accession>
<feature type="region of interest" description="Disordered" evidence="3">
    <location>
        <begin position="47"/>
        <end position="67"/>
    </location>
</feature>
<feature type="compositionally biased region" description="Basic residues" evidence="3">
    <location>
        <begin position="7"/>
        <end position="20"/>
    </location>
</feature>
<keyword evidence="2" id="KW-0732">Signal</keyword>
<dbReference type="Pfam" id="PF13458">
    <property type="entry name" value="Peripla_BP_6"/>
    <property type="match status" value="1"/>
</dbReference>
<evidence type="ECO:0000313" key="5">
    <source>
        <dbReference type="EMBL" id="CUU56632.1"/>
    </source>
</evidence>
<gene>
    <name evidence="5" type="ORF">Ga0074812_108160</name>
</gene>
<evidence type="ECO:0000313" key="6">
    <source>
        <dbReference type="Proteomes" id="UP000198802"/>
    </source>
</evidence>
<dbReference type="PANTHER" id="PTHR30483">
    <property type="entry name" value="LEUCINE-SPECIFIC-BINDING PROTEIN"/>
    <property type="match status" value="1"/>
</dbReference>
<keyword evidence="6" id="KW-1185">Reference proteome</keyword>
<evidence type="ECO:0000256" key="3">
    <source>
        <dbReference type="SAM" id="MobiDB-lite"/>
    </source>
</evidence>
<dbReference type="PANTHER" id="PTHR30483:SF6">
    <property type="entry name" value="PERIPLASMIC BINDING PROTEIN OF ABC TRANSPORTER FOR NATURAL AMINO ACIDS"/>
    <property type="match status" value="1"/>
</dbReference>
<evidence type="ECO:0000256" key="1">
    <source>
        <dbReference type="ARBA" id="ARBA00010062"/>
    </source>
</evidence>
<reference evidence="6" key="1">
    <citation type="submission" date="2015-11" db="EMBL/GenBank/DDBJ databases">
        <authorList>
            <person name="Varghese N."/>
        </authorList>
    </citation>
    <scope>NUCLEOTIDE SEQUENCE [LARGE SCALE GENOMIC DNA]</scope>
    <source>
        <strain evidence="6">DSM 45899</strain>
    </source>
</reference>
<dbReference type="RefSeq" id="WP_091277268.1">
    <property type="nucleotide sequence ID" value="NZ_FAOZ01000008.1"/>
</dbReference>
<name>A0A0S4QNZ8_9ACTN</name>
<proteinExistence type="inferred from homology"/>
<dbReference type="SUPFAM" id="SSF53822">
    <property type="entry name" value="Periplasmic binding protein-like I"/>
    <property type="match status" value="1"/>
</dbReference>
<feature type="region of interest" description="Disordered" evidence="3">
    <location>
        <begin position="1"/>
        <end position="22"/>
    </location>
</feature>
<evidence type="ECO:0000256" key="2">
    <source>
        <dbReference type="ARBA" id="ARBA00022729"/>
    </source>
</evidence>
<protein>
    <submittedName>
        <fullName evidence="5">Branched-chain amino acid transport system substrate-binding protein</fullName>
    </submittedName>
</protein>
<dbReference type="AlphaFoldDB" id="A0A0S4QNZ8"/>
<dbReference type="InterPro" id="IPR028081">
    <property type="entry name" value="Leu-bd"/>
</dbReference>
<dbReference type="InterPro" id="IPR051010">
    <property type="entry name" value="BCAA_transport"/>
</dbReference>
<sequence>MRLLRIPTRRSARPRGRRPARPQLATAAAMTAALLAAAGCGGVGGGGDERPAGVPTDGSASQALGPRAAATGAPIRIGVVTEGKGAFSDLSIQGRVAEATVRYLNEHRSGLSGRPIELVQCTTQTDPAKGTDCGNRMIEEGVTAVLIGTTGVVESIWQPIVAAKIPVMLYGSSDVALLRDSASTFILSSPNFPLVELPLQIARQEHANRITSIVIDVPAAVSALTDVAVPTLRKAGVENTLVAVPPGTADMTPQAQSVSSRDPGVVFIAGNDSFCISALNGLKAVGYTGKITAVSECITDATVKAVPGATLKGVAISSYSPIGTDNPSTRLYDAVVDTYGKDIDPSVADGLVMFTVLAGFQTAVGHIAGDITSQSVLAAIRNMPEQELPGAGGLKFRCNGKAVPDTPAVCTRGGLVTTLDGDGRPTNYEVVGNTPVAD</sequence>
<comment type="similarity">
    <text evidence="1">Belongs to the leucine-binding protein family.</text>
</comment>
<dbReference type="Gene3D" id="3.40.50.2300">
    <property type="match status" value="2"/>
</dbReference>
<dbReference type="InterPro" id="IPR028082">
    <property type="entry name" value="Peripla_BP_I"/>
</dbReference>
<dbReference type="Proteomes" id="UP000198802">
    <property type="component" value="Unassembled WGS sequence"/>
</dbReference>